<dbReference type="PANTHER" id="PTHR22572">
    <property type="entry name" value="SUGAR-1-PHOSPHATE GUANYL TRANSFERASE"/>
    <property type="match status" value="1"/>
</dbReference>
<feature type="domain" description="CBS" evidence="2">
    <location>
        <begin position="67"/>
        <end position="122"/>
    </location>
</feature>
<evidence type="ECO:0000256" key="1">
    <source>
        <dbReference type="PROSITE-ProRule" id="PRU00703"/>
    </source>
</evidence>
<protein>
    <submittedName>
        <fullName evidence="3">CBS domain-containing protein</fullName>
    </submittedName>
</protein>
<dbReference type="Proteomes" id="UP000184694">
    <property type="component" value="Unassembled WGS sequence"/>
</dbReference>
<evidence type="ECO:0000259" key="2">
    <source>
        <dbReference type="PROSITE" id="PS51371"/>
    </source>
</evidence>
<dbReference type="InterPro" id="IPR005835">
    <property type="entry name" value="NTP_transferase_dom"/>
</dbReference>
<accession>A0A1N6FTP7</accession>
<gene>
    <name evidence="3" type="ORF">SAMN02745161_1504</name>
</gene>
<dbReference type="InterPro" id="IPR029044">
    <property type="entry name" value="Nucleotide-diphossugar_trans"/>
</dbReference>
<dbReference type="CDD" id="cd06426">
    <property type="entry name" value="NTP_transferase_like_2"/>
    <property type="match status" value="1"/>
</dbReference>
<dbReference type="CDD" id="cd04607">
    <property type="entry name" value="CBS_pair_NTP_transferase_assoc"/>
    <property type="match status" value="1"/>
</dbReference>
<dbReference type="Pfam" id="PF00571">
    <property type="entry name" value="CBS"/>
    <property type="match status" value="2"/>
</dbReference>
<proteinExistence type="predicted"/>
<dbReference type="OrthoDB" id="9788272at2"/>
<evidence type="ECO:0000313" key="3">
    <source>
        <dbReference type="EMBL" id="SIN98597.1"/>
    </source>
</evidence>
<dbReference type="Gene3D" id="3.90.550.10">
    <property type="entry name" value="Spore Coat Polysaccharide Biosynthesis Protein SpsA, Chain A"/>
    <property type="match status" value="1"/>
</dbReference>
<organism evidence="3 4">
    <name type="scientific">Halodesulfovibrio marinisediminis DSM 17456</name>
    <dbReference type="NCBI Taxonomy" id="1121457"/>
    <lineage>
        <taxon>Bacteria</taxon>
        <taxon>Pseudomonadati</taxon>
        <taxon>Thermodesulfobacteriota</taxon>
        <taxon>Desulfovibrionia</taxon>
        <taxon>Desulfovibrionales</taxon>
        <taxon>Desulfovibrionaceae</taxon>
        <taxon>Halodesulfovibrio</taxon>
    </lineage>
</organism>
<dbReference type="Pfam" id="PF00483">
    <property type="entry name" value="NTP_transferase"/>
    <property type="match status" value="1"/>
</dbReference>
<dbReference type="EMBL" id="FSRG01000004">
    <property type="protein sequence ID" value="SIN98597.1"/>
    <property type="molecule type" value="Genomic_DNA"/>
</dbReference>
<evidence type="ECO:0000313" key="4">
    <source>
        <dbReference type="Proteomes" id="UP000184694"/>
    </source>
</evidence>
<dbReference type="PROSITE" id="PS51371">
    <property type="entry name" value="CBS"/>
    <property type="match status" value="2"/>
</dbReference>
<dbReference type="InterPro" id="IPR000644">
    <property type="entry name" value="CBS_dom"/>
</dbReference>
<dbReference type="Gene3D" id="3.10.580.10">
    <property type="entry name" value="CBS-domain"/>
    <property type="match status" value="1"/>
</dbReference>
<keyword evidence="1" id="KW-0129">CBS domain</keyword>
<dbReference type="InterPro" id="IPR046342">
    <property type="entry name" value="CBS_dom_sf"/>
</dbReference>
<name>A0A1N6FTP7_9BACT</name>
<feature type="domain" description="CBS" evidence="2">
    <location>
        <begin position="1"/>
        <end position="59"/>
    </location>
</feature>
<dbReference type="InterPro" id="IPR050486">
    <property type="entry name" value="Mannose-1P_guanyltransferase"/>
</dbReference>
<reference evidence="4" key="1">
    <citation type="submission" date="2016-11" db="EMBL/GenBank/DDBJ databases">
        <authorList>
            <person name="Varghese N."/>
            <person name="Submissions S."/>
        </authorList>
    </citation>
    <scope>NUCLEOTIDE SEQUENCE [LARGE SCALE GENOMIC DNA]</scope>
    <source>
        <strain evidence="4">DSM 17456</strain>
    </source>
</reference>
<dbReference type="RefSeq" id="WP_074216305.1">
    <property type="nucleotide sequence ID" value="NZ_FSRG01000004.1"/>
</dbReference>
<dbReference type="SMART" id="SM00116">
    <property type="entry name" value="CBS"/>
    <property type="match status" value="2"/>
</dbReference>
<sequence>MVADWKKTLIRSTLTLREALAVLDASSQRILLVEDGELRLLGTITDGDIRRGLLNGLTEEDSITQFMTDHPIIAPSSMSGSELVNLMQEKSILAVPLVDGGVICGLATLENLLKNKQHDNPVFLMAGGFGTRLRPLTDSCPKPLLHVGEKPILERVLLNFVNEGFHDFYISTHYLAEKIMDYFGDGSRWGVTIQYVHEEEPLGTGGALGLLPDDLTDLPLLMINSDILTTLSFEKLLAYHNAEEADATMCVREYEYQVPYGVVTSKGNRILGMVEKPVQRFHVNAGVYVVSSSVVRSVPPNTYIDMPTLLEQHVELNNKVLMYPVHDYWLDIGRMDDFQRAQQDIMKLGECG</sequence>
<dbReference type="STRING" id="1121457.SAMN02745161_1504"/>
<keyword evidence="4" id="KW-1185">Reference proteome</keyword>
<dbReference type="SUPFAM" id="SSF53448">
    <property type="entry name" value="Nucleotide-diphospho-sugar transferases"/>
    <property type="match status" value="1"/>
</dbReference>
<dbReference type="AlphaFoldDB" id="A0A1N6FTP7"/>